<dbReference type="RefSeq" id="WP_132874667.1">
    <property type="nucleotide sequence ID" value="NZ_SMGG01000008.1"/>
</dbReference>
<dbReference type="AlphaFoldDB" id="A0A4R1K2D7"/>
<name>A0A4R1K2D7_9BACT</name>
<dbReference type="InterPro" id="IPR013320">
    <property type="entry name" value="ConA-like_dom_sf"/>
</dbReference>
<reference evidence="1 2" key="1">
    <citation type="submission" date="2019-03" db="EMBL/GenBank/DDBJ databases">
        <title>Genomic Encyclopedia of Type Strains, Phase IV (KMG-IV): sequencing the most valuable type-strain genomes for metagenomic binning, comparative biology and taxonomic classification.</title>
        <authorList>
            <person name="Goeker M."/>
        </authorList>
    </citation>
    <scope>NUCLEOTIDE SEQUENCE [LARGE SCALE GENOMIC DNA]</scope>
    <source>
        <strain evidence="1 2">DSM 24984</strain>
    </source>
</reference>
<keyword evidence="1" id="KW-0430">Lectin</keyword>
<organism evidence="1 2">
    <name type="scientific">Seleniivibrio woodruffii</name>
    <dbReference type="NCBI Taxonomy" id="1078050"/>
    <lineage>
        <taxon>Bacteria</taxon>
        <taxon>Pseudomonadati</taxon>
        <taxon>Deferribacterota</taxon>
        <taxon>Deferribacteres</taxon>
        <taxon>Deferribacterales</taxon>
        <taxon>Geovibrionaceae</taxon>
        <taxon>Seleniivibrio</taxon>
    </lineage>
</organism>
<dbReference type="OrthoDB" id="9810174at2"/>
<proteinExistence type="predicted"/>
<protein>
    <submittedName>
        <fullName evidence="1">Concanavalin A-like lectin/glucanase superfamily protein</fullName>
    </submittedName>
</protein>
<dbReference type="Pfam" id="PF13385">
    <property type="entry name" value="Laminin_G_3"/>
    <property type="match status" value="1"/>
</dbReference>
<dbReference type="Proteomes" id="UP000294614">
    <property type="component" value="Unassembled WGS sequence"/>
</dbReference>
<evidence type="ECO:0000313" key="2">
    <source>
        <dbReference type="Proteomes" id="UP000294614"/>
    </source>
</evidence>
<evidence type="ECO:0000313" key="1">
    <source>
        <dbReference type="EMBL" id="TCK58188.1"/>
    </source>
</evidence>
<dbReference type="SUPFAM" id="SSF49899">
    <property type="entry name" value="Concanavalin A-like lectins/glucanases"/>
    <property type="match status" value="1"/>
</dbReference>
<dbReference type="GO" id="GO:0030246">
    <property type="term" value="F:carbohydrate binding"/>
    <property type="evidence" value="ECO:0007669"/>
    <property type="project" value="UniProtKB-KW"/>
</dbReference>
<dbReference type="Gene3D" id="2.60.120.200">
    <property type="match status" value="1"/>
</dbReference>
<sequence>MSYKDVRQILSSVFDSEDSALRATLKTEGELLNMVLDETGEAPALRVRLVDFQPVTSIIDGEAAVYADLPNPAEHMNEIYIVTTASGIPLVSRKQAGMYRSDGISWNLLDTDLQADKVYYSGTVHAGNVQDALETLKLMSDVNSSSVAAHSSNASNPHGVTKAQIGLGNVDNTADAAKPVSAAVQTALDTKMTASAYTGAFGNLDSPLLHLPLKKNLLTAQGQSVCTFTRASAATYVDRYGMLKSVAADIPRFTADGLLIEGTSTNLLTYSEQFENGAWVKTNTSITTNTAAVTDPFGTNLAEKLYDDASNGEHYIYQQSAYTNGTTYCLSVFAQSAERTQLKIYSSGGAKGALFDLSNGLILSCDSGVTASIKKLSNGWFRCSIVFTAIVTATRANYFYSTVLGNTSYVGDGTSGLYIFGAQLEAMPFATSYIPTTTASATRVANYCQVSQTDNIPSYSKDFTISTDIVPLGIAGTQYIMGDANLSTGLKLYIETDGVIYATLGGVSLKASIFVSATVTYRVCLIKKGTLIYFYVNGDLKESKSVSNPPANQANLFIGSRNGTSGNGYVYISNLRIYDRALTAEEVRLA</sequence>
<keyword evidence="2" id="KW-1185">Reference proteome</keyword>
<accession>A0A4R1K2D7</accession>
<gene>
    <name evidence="1" type="ORF">C8D98_2703</name>
</gene>
<comment type="caution">
    <text evidence="1">The sequence shown here is derived from an EMBL/GenBank/DDBJ whole genome shotgun (WGS) entry which is preliminary data.</text>
</comment>
<dbReference type="EMBL" id="SMGG01000008">
    <property type="protein sequence ID" value="TCK58188.1"/>
    <property type="molecule type" value="Genomic_DNA"/>
</dbReference>